<keyword evidence="2" id="KW-1185">Reference proteome</keyword>
<sequence>APVVAGQAIGGSTGVLLAPLSSSLLSSIQIRQPTMEQLQSSPQAPVIVGGSTGCNRSTGSAEAHCHYAER</sequence>
<accession>A0A8S0PTQ6</accession>
<comment type="caution">
    <text evidence="1">The sequence shown here is derived from an EMBL/GenBank/DDBJ whole genome shotgun (WGS) entry which is preliminary data.</text>
</comment>
<gene>
    <name evidence="1" type="ORF">OLEA9_A081567</name>
</gene>
<dbReference type="Proteomes" id="UP000594638">
    <property type="component" value="Unassembled WGS sequence"/>
</dbReference>
<dbReference type="Gramene" id="OE9A081567T1">
    <property type="protein sequence ID" value="OE9A081567C1"/>
    <property type="gene ID" value="OE9A081567"/>
</dbReference>
<dbReference type="EMBL" id="CACTIH010000199">
    <property type="protein sequence ID" value="CAA2956830.1"/>
    <property type="molecule type" value="Genomic_DNA"/>
</dbReference>
<evidence type="ECO:0000313" key="1">
    <source>
        <dbReference type="EMBL" id="CAA2956830.1"/>
    </source>
</evidence>
<dbReference type="AlphaFoldDB" id="A0A8S0PTQ6"/>
<evidence type="ECO:0000313" key="2">
    <source>
        <dbReference type="Proteomes" id="UP000594638"/>
    </source>
</evidence>
<proteinExistence type="predicted"/>
<protein>
    <submittedName>
        <fullName evidence="1">Uncharacterized protein</fullName>
    </submittedName>
</protein>
<feature type="non-terminal residue" evidence="1">
    <location>
        <position position="1"/>
    </location>
</feature>
<reference evidence="1 2" key="1">
    <citation type="submission" date="2019-12" db="EMBL/GenBank/DDBJ databases">
        <authorList>
            <person name="Alioto T."/>
            <person name="Alioto T."/>
            <person name="Gomez Garrido J."/>
        </authorList>
    </citation>
    <scope>NUCLEOTIDE SEQUENCE [LARGE SCALE GENOMIC DNA]</scope>
</reference>
<name>A0A8S0PTQ6_OLEEU</name>
<organism evidence="1 2">
    <name type="scientific">Olea europaea subsp. europaea</name>
    <dbReference type="NCBI Taxonomy" id="158383"/>
    <lineage>
        <taxon>Eukaryota</taxon>
        <taxon>Viridiplantae</taxon>
        <taxon>Streptophyta</taxon>
        <taxon>Embryophyta</taxon>
        <taxon>Tracheophyta</taxon>
        <taxon>Spermatophyta</taxon>
        <taxon>Magnoliopsida</taxon>
        <taxon>eudicotyledons</taxon>
        <taxon>Gunneridae</taxon>
        <taxon>Pentapetalae</taxon>
        <taxon>asterids</taxon>
        <taxon>lamiids</taxon>
        <taxon>Lamiales</taxon>
        <taxon>Oleaceae</taxon>
        <taxon>Oleeae</taxon>
        <taxon>Olea</taxon>
    </lineage>
</organism>